<dbReference type="EMBL" id="SZPR01000020">
    <property type="protein sequence ID" value="TKT06699.1"/>
    <property type="molecule type" value="Genomic_DNA"/>
</dbReference>
<accession>A0A4U5WW46</accession>
<evidence type="ECO:0000313" key="3">
    <source>
        <dbReference type="Proteomes" id="UP000308632"/>
    </source>
</evidence>
<evidence type="ECO:0000256" key="1">
    <source>
        <dbReference type="SAM" id="MobiDB-lite"/>
    </source>
</evidence>
<feature type="region of interest" description="Disordered" evidence="1">
    <location>
        <begin position="68"/>
        <end position="95"/>
    </location>
</feature>
<feature type="compositionally biased region" description="Low complexity" evidence="1">
    <location>
        <begin position="293"/>
        <end position="339"/>
    </location>
</feature>
<dbReference type="RefSeq" id="WP_137302862.1">
    <property type="nucleotide sequence ID" value="NZ_JBPJFO010000001.1"/>
</dbReference>
<feature type="region of interest" description="Disordered" evidence="1">
    <location>
        <begin position="271"/>
        <end position="339"/>
    </location>
</feature>
<protein>
    <submittedName>
        <fullName evidence="2">DUF3558 domain-containing protein</fullName>
    </submittedName>
</protein>
<dbReference type="Proteomes" id="UP000308632">
    <property type="component" value="Unassembled WGS sequence"/>
</dbReference>
<evidence type="ECO:0000313" key="2">
    <source>
        <dbReference type="EMBL" id="TKT06699.1"/>
    </source>
</evidence>
<proteinExistence type="predicted"/>
<feature type="region of interest" description="Disordered" evidence="1">
    <location>
        <begin position="1"/>
        <end position="42"/>
    </location>
</feature>
<sequence length="339" mass="33718">MSEGTMQRRAQRDDLSDRTDRGERCAPTDRGERRVRRAARAGGVNRALAAAAALPVLLFAAACSSDSGSDDSAGSGGTARADSGGSSASGPSASATPTVQAAAFQALPKACATLSAKTLTELVPKAKAKQGTSTDPADRASCSWSSLDNNGVKGSQFRWLNVSLLRFESDATRGAGDRLAQEYYAKQVKDAQSVAGAKGTTSQAVAGTGDQATVVRYDLKKKEGAFKQQTVVARVENVVVTVDYNGAGLAGDKTPAADTLVKGAEKAAKEAVASVRAANGEGDGGASSGGSSGQPSASASPSKSSKASSAPSASPSVSPSASPAKAAAAGASPSASAKS</sequence>
<feature type="compositionally biased region" description="Basic and acidic residues" evidence="1">
    <location>
        <begin position="10"/>
        <end position="32"/>
    </location>
</feature>
<feature type="compositionally biased region" description="Gly residues" evidence="1">
    <location>
        <begin position="281"/>
        <end position="292"/>
    </location>
</feature>
<reference evidence="2 3" key="1">
    <citation type="submission" date="2019-04" db="EMBL/GenBank/DDBJ databases">
        <title>Streptomyces lasaliensis sp.nov., an Actinomycete isolated from soil which produces the polyether antibiotic lasalocid.</title>
        <authorList>
            <person name="Erwin G."/>
            <person name="Haber C."/>
        </authorList>
    </citation>
    <scope>NUCLEOTIDE SEQUENCE [LARGE SCALE GENOMIC DNA]</scope>
    <source>
        <strain evidence="2 3">DSM 40089</strain>
    </source>
</reference>
<comment type="caution">
    <text evidence="2">The sequence shown here is derived from an EMBL/GenBank/DDBJ whole genome shotgun (WGS) entry which is preliminary data.</text>
</comment>
<name>A0A4U5WW46_STRGB</name>
<gene>
    <name evidence="2" type="ORF">E4U92_25785</name>
</gene>
<organism evidence="2 3">
    <name type="scientific">Streptomyces galbus</name>
    <dbReference type="NCBI Taxonomy" id="33898"/>
    <lineage>
        <taxon>Bacteria</taxon>
        <taxon>Bacillati</taxon>
        <taxon>Actinomycetota</taxon>
        <taxon>Actinomycetes</taxon>
        <taxon>Kitasatosporales</taxon>
        <taxon>Streptomycetaceae</taxon>
        <taxon>Streptomyces</taxon>
    </lineage>
</organism>
<dbReference type="AlphaFoldDB" id="A0A4U5WW46"/>